<dbReference type="EMBL" id="AJ297305">
    <property type="protein sequence ID" value="CAC83363.1"/>
    <property type="molecule type" value="mRNA"/>
</dbReference>
<accession>Q8VX89</accession>
<feature type="non-terminal residue" evidence="1">
    <location>
        <position position="97"/>
    </location>
</feature>
<proteinExistence type="evidence at transcript level"/>
<dbReference type="AlphaFoldDB" id="Q8VX89"/>
<name>Q8VX89_PINPS</name>
<feature type="non-terminal residue" evidence="1">
    <location>
        <position position="1"/>
    </location>
</feature>
<organism evidence="1">
    <name type="scientific">Pinus pinaster</name>
    <name type="common">Maritime pine</name>
    <dbReference type="NCBI Taxonomy" id="71647"/>
    <lineage>
        <taxon>Eukaryota</taxon>
        <taxon>Viridiplantae</taxon>
        <taxon>Streptophyta</taxon>
        <taxon>Embryophyta</taxon>
        <taxon>Tracheophyta</taxon>
        <taxon>Spermatophyta</taxon>
        <taxon>Pinopsida</taxon>
        <taxon>Pinidae</taxon>
        <taxon>Conifers I</taxon>
        <taxon>Pinales</taxon>
        <taxon>Pinaceae</taxon>
        <taxon>Pinus</taxon>
        <taxon>Pinus subgen. Pinus</taxon>
    </lineage>
</organism>
<protein>
    <submittedName>
        <fullName evidence="1">Uncharacterized protein</fullName>
    </submittedName>
</protein>
<sequence length="97" mass="10965">FREAGCSHHYTAMAEESLRYPLLEDAGRDRQWIQSRQNDLSLDAHSILDPKVLARESWIESKKLWYIGGPAIFTAICQYSLGAITQTFAGHLGTIEL</sequence>
<evidence type="ECO:0000313" key="1">
    <source>
        <dbReference type="EMBL" id="CAC83363.1"/>
    </source>
</evidence>
<reference evidence="1" key="1">
    <citation type="journal article" date="2003" name="Plant Mol. Biol.">
        <title>Identification of water-deficit responsive genes in maritime pine (Pinus pinaster Ait.) roots.</title>
        <authorList>
            <person name="Dubos C."/>
            <person name="Plomion C."/>
        </authorList>
    </citation>
    <scope>NUCLEOTIDE SEQUENCE</scope>
    <source>
        <tissue evidence="1">Root</tissue>
    </source>
</reference>